<gene>
    <name evidence="1" type="ORF">DFR37_105219</name>
</gene>
<reference evidence="1 2" key="1">
    <citation type="submission" date="2018-06" db="EMBL/GenBank/DDBJ databases">
        <title>Genomic Encyclopedia of Type Strains, Phase IV (KMG-IV): sequencing the most valuable type-strain genomes for metagenomic binning, comparative biology and taxonomic classification.</title>
        <authorList>
            <person name="Goeker M."/>
        </authorList>
    </citation>
    <scope>NUCLEOTIDE SEQUENCE [LARGE SCALE GENOMIC DNA]</scope>
    <source>
        <strain evidence="1 2">DSM 25520</strain>
    </source>
</reference>
<proteinExistence type="predicted"/>
<name>A0A366HDT3_9BURK</name>
<keyword evidence="2" id="KW-1185">Reference proteome</keyword>
<evidence type="ECO:0000313" key="1">
    <source>
        <dbReference type="EMBL" id="RBP39426.1"/>
    </source>
</evidence>
<organism evidence="1 2">
    <name type="scientific">Eoetvoesiella caeni</name>
    <dbReference type="NCBI Taxonomy" id="645616"/>
    <lineage>
        <taxon>Bacteria</taxon>
        <taxon>Pseudomonadati</taxon>
        <taxon>Pseudomonadota</taxon>
        <taxon>Betaproteobacteria</taxon>
        <taxon>Burkholderiales</taxon>
        <taxon>Alcaligenaceae</taxon>
        <taxon>Eoetvoesiella</taxon>
    </lineage>
</organism>
<protein>
    <submittedName>
        <fullName evidence="1">Uncharacterized protein</fullName>
    </submittedName>
</protein>
<dbReference type="AlphaFoldDB" id="A0A366HDT3"/>
<comment type="caution">
    <text evidence="1">The sequence shown here is derived from an EMBL/GenBank/DDBJ whole genome shotgun (WGS) entry which is preliminary data.</text>
</comment>
<dbReference type="EMBL" id="QNRQ01000005">
    <property type="protein sequence ID" value="RBP39426.1"/>
    <property type="molecule type" value="Genomic_DNA"/>
</dbReference>
<evidence type="ECO:0000313" key="2">
    <source>
        <dbReference type="Proteomes" id="UP000253628"/>
    </source>
</evidence>
<dbReference type="OrthoDB" id="8639152at2"/>
<accession>A0A366HDT3</accession>
<dbReference type="Proteomes" id="UP000253628">
    <property type="component" value="Unassembled WGS sequence"/>
</dbReference>
<sequence length="118" mass="12874">MKKPQTAGERNARIELLRARAAIERHGVARSVRQVRDSLSPRGLLKEALPAFAGGKKPVDLFLHALSVARRYPFLISGASAILTGKRSRLRWLKLGAGALLGWQLWRKTGSRHGSGGA</sequence>
<dbReference type="RefSeq" id="WP_113933380.1">
    <property type="nucleotide sequence ID" value="NZ_JACCEU010000003.1"/>
</dbReference>